<reference evidence="3 4" key="1">
    <citation type="submission" date="2019-02" db="EMBL/GenBank/DDBJ databases">
        <title>Genomic Encyclopedia of Type Strains, Phase IV (KMG-IV): sequencing the most valuable type-strain genomes for metagenomic binning, comparative biology and taxonomic classification.</title>
        <authorList>
            <person name="Goeker M."/>
        </authorList>
    </citation>
    <scope>NUCLEOTIDE SEQUENCE [LARGE SCALE GENOMIC DNA]</scope>
    <source>
        <strain evidence="3 4">DSM 18116</strain>
    </source>
</reference>
<evidence type="ECO:0000313" key="4">
    <source>
        <dbReference type="Proteomes" id="UP000293874"/>
    </source>
</evidence>
<dbReference type="EMBL" id="SGXA01000001">
    <property type="protein sequence ID" value="RZS75405.1"/>
    <property type="molecule type" value="Genomic_DNA"/>
</dbReference>
<dbReference type="AlphaFoldDB" id="A0A4Q7N3G3"/>
<keyword evidence="3" id="KW-0808">Transferase</keyword>
<feature type="domain" description="Aminoglycoside phosphotransferase" evidence="2">
    <location>
        <begin position="37"/>
        <end position="243"/>
    </location>
</feature>
<dbReference type="Gene3D" id="3.30.200.20">
    <property type="entry name" value="Phosphorylase Kinase, domain 1"/>
    <property type="match status" value="1"/>
</dbReference>
<keyword evidence="4" id="KW-1185">Reference proteome</keyword>
<accession>A0A4Q7N3G3</accession>
<dbReference type="GO" id="GO:0004413">
    <property type="term" value="F:homoserine kinase activity"/>
    <property type="evidence" value="ECO:0007669"/>
    <property type="project" value="TreeGrafter"/>
</dbReference>
<evidence type="ECO:0000313" key="3">
    <source>
        <dbReference type="EMBL" id="RZS75405.1"/>
    </source>
</evidence>
<sequence>MTIFPTHYSTLSAPALGTFIEQRYGISAVQCRYKLRGVSDTYHVQSEAGEFILKIFRSKHRNQEELLGEIALLEYLTENEIQVASPVSDLSGNTLQSFQAIEGIRHGILYQFAPGSPIIEQNDEQIIQSAQYLARLHQKTEKLVLSYNRQAYTINTLLHEPLHAIRPAYAYFNLMDIYHQLETTAAKQLETLDKLNTSTFSTGYCHYDFMPKNWHHNQQGTITLFDFDFAGYGWLLNDIASYGIYLSLLSPHKDDAQRRLLLFIDAYTKIRALHPDELKALPQLGFLFILFYLKYQYENFEDHTNVYFGPRFLRERMKQIEYYLSFTEGLF</sequence>
<gene>
    <name evidence="3" type="ORF">EV199_1270</name>
</gene>
<organism evidence="3 4">
    <name type="scientific">Pseudobacter ginsenosidimutans</name>
    <dbReference type="NCBI Taxonomy" id="661488"/>
    <lineage>
        <taxon>Bacteria</taxon>
        <taxon>Pseudomonadati</taxon>
        <taxon>Bacteroidota</taxon>
        <taxon>Chitinophagia</taxon>
        <taxon>Chitinophagales</taxon>
        <taxon>Chitinophagaceae</taxon>
        <taxon>Pseudobacter</taxon>
    </lineage>
</organism>
<name>A0A4Q7N3G3_9BACT</name>
<dbReference type="InterPro" id="IPR050249">
    <property type="entry name" value="Pseudomonas-type_ThrB"/>
</dbReference>
<dbReference type="Gene3D" id="3.90.1200.10">
    <property type="match status" value="1"/>
</dbReference>
<comment type="similarity">
    <text evidence="1">Belongs to the pseudomonas-type ThrB family.</text>
</comment>
<evidence type="ECO:0000259" key="2">
    <source>
        <dbReference type="Pfam" id="PF01636"/>
    </source>
</evidence>
<comment type="caution">
    <text evidence="3">The sequence shown here is derived from an EMBL/GenBank/DDBJ whole genome shotgun (WGS) entry which is preliminary data.</text>
</comment>
<dbReference type="InterPro" id="IPR002575">
    <property type="entry name" value="Aminoglycoside_PTrfase"/>
</dbReference>
<dbReference type="Proteomes" id="UP000293874">
    <property type="component" value="Unassembled WGS sequence"/>
</dbReference>
<dbReference type="RefSeq" id="WP_130539774.1">
    <property type="nucleotide sequence ID" value="NZ_CP042431.1"/>
</dbReference>
<dbReference type="SUPFAM" id="SSF56112">
    <property type="entry name" value="Protein kinase-like (PK-like)"/>
    <property type="match status" value="1"/>
</dbReference>
<dbReference type="PANTHER" id="PTHR21064">
    <property type="entry name" value="AMINOGLYCOSIDE PHOSPHOTRANSFERASE DOMAIN-CONTAINING PROTEIN-RELATED"/>
    <property type="match status" value="1"/>
</dbReference>
<keyword evidence="3" id="KW-0418">Kinase</keyword>
<protein>
    <submittedName>
        <fullName evidence="3">Ser/Thr protein kinase RdoA (MazF antagonist)</fullName>
    </submittedName>
</protein>
<dbReference type="GO" id="GO:0009088">
    <property type="term" value="P:threonine biosynthetic process"/>
    <property type="evidence" value="ECO:0007669"/>
    <property type="project" value="TreeGrafter"/>
</dbReference>
<dbReference type="PANTHER" id="PTHR21064:SF6">
    <property type="entry name" value="AMINOGLYCOSIDE PHOSPHOTRANSFERASE DOMAIN-CONTAINING PROTEIN"/>
    <property type="match status" value="1"/>
</dbReference>
<dbReference type="OrthoDB" id="241498at2"/>
<dbReference type="InterPro" id="IPR011009">
    <property type="entry name" value="Kinase-like_dom_sf"/>
</dbReference>
<dbReference type="Pfam" id="PF01636">
    <property type="entry name" value="APH"/>
    <property type="match status" value="1"/>
</dbReference>
<proteinExistence type="inferred from homology"/>
<evidence type="ECO:0000256" key="1">
    <source>
        <dbReference type="ARBA" id="ARBA00038240"/>
    </source>
</evidence>